<dbReference type="InterPro" id="IPR002068">
    <property type="entry name" value="A-crystallin/Hsp20_dom"/>
</dbReference>
<dbReference type="GeneID" id="54298290"/>
<dbReference type="SUPFAM" id="SSF49764">
    <property type="entry name" value="HSP20-like chaperones"/>
    <property type="match status" value="1"/>
</dbReference>
<evidence type="ECO:0000256" key="2">
    <source>
        <dbReference type="RuleBase" id="RU003616"/>
    </source>
</evidence>
<dbReference type="CDD" id="cd06464">
    <property type="entry name" value="ACD_sHsps-like"/>
    <property type="match status" value="1"/>
</dbReference>
<feature type="compositionally biased region" description="Low complexity" evidence="3">
    <location>
        <begin position="28"/>
        <end position="37"/>
    </location>
</feature>
<keyword evidence="6" id="KW-1185">Reference proteome</keyword>
<evidence type="ECO:0000259" key="4">
    <source>
        <dbReference type="PROSITE" id="PS01031"/>
    </source>
</evidence>
<evidence type="ECO:0000313" key="5">
    <source>
        <dbReference type="EMBL" id="KAF2139888.1"/>
    </source>
</evidence>
<organism evidence="5 6">
    <name type="scientific">Aplosporella prunicola CBS 121167</name>
    <dbReference type="NCBI Taxonomy" id="1176127"/>
    <lineage>
        <taxon>Eukaryota</taxon>
        <taxon>Fungi</taxon>
        <taxon>Dikarya</taxon>
        <taxon>Ascomycota</taxon>
        <taxon>Pezizomycotina</taxon>
        <taxon>Dothideomycetes</taxon>
        <taxon>Dothideomycetes incertae sedis</taxon>
        <taxon>Botryosphaeriales</taxon>
        <taxon>Aplosporellaceae</taxon>
        <taxon>Aplosporella</taxon>
    </lineage>
</organism>
<dbReference type="EMBL" id="ML995491">
    <property type="protein sequence ID" value="KAF2139888.1"/>
    <property type="molecule type" value="Genomic_DNA"/>
</dbReference>
<dbReference type="PROSITE" id="PS01031">
    <property type="entry name" value="SHSP"/>
    <property type="match status" value="1"/>
</dbReference>
<accession>A0A6A6B8K2</accession>
<evidence type="ECO:0000313" key="6">
    <source>
        <dbReference type="Proteomes" id="UP000799438"/>
    </source>
</evidence>
<sequence>MVVDEAATERKGGAGNGGVELRRRDKTTTITTNTNTNTNHAGLLVREWLSERRLGHYQRTFTFPTDVDAAAIRARLGQGLLRVVVPKIARRGVEGRQVAVEA</sequence>
<feature type="non-terminal residue" evidence="5">
    <location>
        <position position="102"/>
    </location>
</feature>
<feature type="region of interest" description="Disordered" evidence="3">
    <location>
        <begin position="1"/>
        <end position="37"/>
    </location>
</feature>
<name>A0A6A6B8K2_9PEZI</name>
<dbReference type="Proteomes" id="UP000799438">
    <property type="component" value="Unassembled WGS sequence"/>
</dbReference>
<evidence type="ECO:0000256" key="1">
    <source>
        <dbReference type="PROSITE-ProRule" id="PRU00285"/>
    </source>
</evidence>
<dbReference type="Pfam" id="PF00011">
    <property type="entry name" value="HSP20"/>
    <property type="match status" value="1"/>
</dbReference>
<gene>
    <name evidence="5" type="ORF">K452DRAFT_289271</name>
</gene>
<proteinExistence type="inferred from homology"/>
<dbReference type="AlphaFoldDB" id="A0A6A6B8K2"/>
<dbReference type="InterPro" id="IPR008978">
    <property type="entry name" value="HSP20-like_chaperone"/>
</dbReference>
<comment type="similarity">
    <text evidence="1 2">Belongs to the small heat shock protein (HSP20) family.</text>
</comment>
<reference evidence="5" key="1">
    <citation type="journal article" date="2020" name="Stud. Mycol.">
        <title>101 Dothideomycetes genomes: a test case for predicting lifestyles and emergence of pathogens.</title>
        <authorList>
            <person name="Haridas S."/>
            <person name="Albert R."/>
            <person name="Binder M."/>
            <person name="Bloem J."/>
            <person name="Labutti K."/>
            <person name="Salamov A."/>
            <person name="Andreopoulos B."/>
            <person name="Baker S."/>
            <person name="Barry K."/>
            <person name="Bills G."/>
            <person name="Bluhm B."/>
            <person name="Cannon C."/>
            <person name="Castanera R."/>
            <person name="Culley D."/>
            <person name="Daum C."/>
            <person name="Ezra D."/>
            <person name="Gonzalez J."/>
            <person name="Henrissat B."/>
            <person name="Kuo A."/>
            <person name="Liang C."/>
            <person name="Lipzen A."/>
            <person name="Lutzoni F."/>
            <person name="Magnuson J."/>
            <person name="Mondo S."/>
            <person name="Nolan M."/>
            <person name="Ohm R."/>
            <person name="Pangilinan J."/>
            <person name="Park H.-J."/>
            <person name="Ramirez L."/>
            <person name="Alfaro M."/>
            <person name="Sun H."/>
            <person name="Tritt A."/>
            <person name="Yoshinaga Y."/>
            <person name="Zwiers L.-H."/>
            <person name="Turgeon B."/>
            <person name="Goodwin S."/>
            <person name="Spatafora J."/>
            <person name="Crous P."/>
            <person name="Grigoriev I."/>
        </authorList>
    </citation>
    <scope>NUCLEOTIDE SEQUENCE</scope>
    <source>
        <strain evidence="5">CBS 121167</strain>
    </source>
</reference>
<dbReference type="OrthoDB" id="1431247at2759"/>
<dbReference type="Gene3D" id="2.60.40.790">
    <property type="match status" value="1"/>
</dbReference>
<protein>
    <recommendedName>
        <fullName evidence="4">SHSP domain-containing protein</fullName>
    </recommendedName>
</protein>
<dbReference type="RefSeq" id="XP_033395601.1">
    <property type="nucleotide sequence ID" value="XM_033540794.1"/>
</dbReference>
<feature type="domain" description="SHSP" evidence="4">
    <location>
        <begin position="1"/>
        <end position="102"/>
    </location>
</feature>
<evidence type="ECO:0000256" key="3">
    <source>
        <dbReference type="SAM" id="MobiDB-lite"/>
    </source>
</evidence>